<reference evidence="1" key="2">
    <citation type="journal article" date="2007" name="Science">
        <title>Draft genome sequence of the sexually transmitted pathogen Trichomonas vaginalis.</title>
        <authorList>
            <person name="Carlton J.M."/>
            <person name="Hirt R.P."/>
            <person name="Silva J.C."/>
            <person name="Delcher A.L."/>
            <person name="Schatz M."/>
            <person name="Zhao Q."/>
            <person name="Wortman J.R."/>
            <person name="Bidwell S.L."/>
            <person name="Alsmark U.C.M."/>
            <person name="Besteiro S."/>
            <person name="Sicheritz-Ponten T."/>
            <person name="Noel C.J."/>
            <person name="Dacks J.B."/>
            <person name="Foster P.G."/>
            <person name="Simillion C."/>
            <person name="Van de Peer Y."/>
            <person name="Miranda-Saavedra D."/>
            <person name="Barton G.J."/>
            <person name="Westrop G.D."/>
            <person name="Mueller S."/>
            <person name="Dessi D."/>
            <person name="Fiori P.L."/>
            <person name="Ren Q."/>
            <person name="Paulsen I."/>
            <person name="Zhang H."/>
            <person name="Bastida-Corcuera F.D."/>
            <person name="Simoes-Barbosa A."/>
            <person name="Brown M.T."/>
            <person name="Hayes R.D."/>
            <person name="Mukherjee M."/>
            <person name="Okumura C.Y."/>
            <person name="Schneider R."/>
            <person name="Smith A.J."/>
            <person name="Vanacova S."/>
            <person name="Villalvazo M."/>
            <person name="Haas B.J."/>
            <person name="Pertea M."/>
            <person name="Feldblyum T.V."/>
            <person name="Utterback T.R."/>
            <person name="Shu C.L."/>
            <person name="Osoegawa K."/>
            <person name="de Jong P.J."/>
            <person name="Hrdy I."/>
            <person name="Horvathova L."/>
            <person name="Zubacova Z."/>
            <person name="Dolezal P."/>
            <person name="Malik S.B."/>
            <person name="Logsdon J.M. Jr."/>
            <person name="Henze K."/>
            <person name="Gupta A."/>
            <person name="Wang C.C."/>
            <person name="Dunne R.L."/>
            <person name="Upcroft J.A."/>
            <person name="Upcroft P."/>
            <person name="White O."/>
            <person name="Salzberg S.L."/>
            <person name="Tang P."/>
            <person name="Chiu C.-H."/>
            <person name="Lee Y.-S."/>
            <person name="Embley T.M."/>
            <person name="Coombs G.H."/>
            <person name="Mottram J.C."/>
            <person name="Tachezy J."/>
            <person name="Fraser-Liggett C.M."/>
            <person name="Johnson P.J."/>
        </authorList>
    </citation>
    <scope>NUCLEOTIDE SEQUENCE [LARGE SCALE GENOMIC DNA]</scope>
    <source>
        <strain evidence="1">G3</strain>
    </source>
</reference>
<gene>
    <name evidence="1" type="ORF">TVAG_011070</name>
</gene>
<dbReference type="OrthoDB" id="10683460at2759"/>
<organism evidence="1 2">
    <name type="scientific">Trichomonas vaginalis (strain ATCC PRA-98 / G3)</name>
    <dbReference type="NCBI Taxonomy" id="412133"/>
    <lineage>
        <taxon>Eukaryota</taxon>
        <taxon>Metamonada</taxon>
        <taxon>Parabasalia</taxon>
        <taxon>Trichomonadida</taxon>
        <taxon>Trichomonadidae</taxon>
        <taxon>Trichomonas</taxon>
    </lineage>
</organism>
<dbReference type="KEGG" id="tva:4775903"/>
<evidence type="ECO:0000313" key="1">
    <source>
        <dbReference type="EMBL" id="EAY17882.1"/>
    </source>
</evidence>
<protein>
    <submittedName>
        <fullName evidence="1">Uncharacterized protein</fullName>
    </submittedName>
</protein>
<dbReference type="VEuPathDB" id="TrichDB:TVAGG3_0989220"/>
<dbReference type="InParanoid" id="A2DP33"/>
<dbReference type="RefSeq" id="XP_001330017.1">
    <property type="nucleotide sequence ID" value="XM_001329982.1"/>
</dbReference>
<reference evidence="1" key="1">
    <citation type="submission" date="2006-10" db="EMBL/GenBank/DDBJ databases">
        <authorList>
            <person name="Amadeo P."/>
            <person name="Zhao Q."/>
            <person name="Wortman J."/>
            <person name="Fraser-Liggett C."/>
            <person name="Carlton J."/>
        </authorList>
    </citation>
    <scope>NUCLEOTIDE SEQUENCE</scope>
    <source>
        <strain evidence="1">G3</strain>
    </source>
</reference>
<dbReference type="EMBL" id="DS113225">
    <property type="protein sequence ID" value="EAY17882.1"/>
    <property type="molecule type" value="Genomic_DNA"/>
</dbReference>
<dbReference type="Proteomes" id="UP000001542">
    <property type="component" value="Unassembled WGS sequence"/>
</dbReference>
<accession>A2DP33</accession>
<dbReference type="AlphaFoldDB" id="A2DP33"/>
<keyword evidence="2" id="KW-1185">Reference proteome</keyword>
<proteinExistence type="predicted"/>
<sequence>MSKLSDLTVFKETKINPSVNSEQKVLSIDEIVPEIGEVSPIKDDTIQITENINDYYIAKSLEAFAFPHPQILISLLPDKENFDSYEIRRRLKTIFLAPVDEELLTPLQCIANSFGTTTQHLISTFKFDTKFGFYEQEWKKIYPKLKFSTTSPLSEDWALLTIDNLKQLHILACILDTRIYLLHTVYSEDDTEDPVVFSTFVGPEFPKSNCYLYCLTHNKFLLLSALSREKKYDIHHELSQNIQTIHLSDKRTAHYLSFSQLFKSISEVGTSFSKLNFS</sequence>
<evidence type="ECO:0000313" key="2">
    <source>
        <dbReference type="Proteomes" id="UP000001542"/>
    </source>
</evidence>
<name>A2DP33_TRIV3</name>
<dbReference type="VEuPathDB" id="TrichDB:TVAG_011070"/>